<comment type="caution">
    <text evidence="4">The sequence shown here is derived from an EMBL/GenBank/DDBJ whole genome shotgun (WGS) entry which is preliminary data.</text>
</comment>
<dbReference type="InterPro" id="IPR013087">
    <property type="entry name" value="Znf_C2H2_type"/>
</dbReference>
<protein>
    <recommendedName>
        <fullName evidence="3">C2H2-type domain-containing protein</fullName>
    </recommendedName>
</protein>
<feature type="region of interest" description="Disordered" evidence="2">
    <location>
        <begin position="1"/>
        <end position="26"/>
    </location>
</feature>
<evidence type="ECO:0000313" key="4">
    <source>
        <dbReference type="EMBL" id="GFS55334.1"/>
    </source>
</evidence>
<dbReference type="EMBL" id="BMAW01046432">
    <property type="protein sequence ID" value="GFS55334.1"/>
    <property type="molecule type" value="Genomic_DNA"/>
</dbReference>
<feature type="compositionally biased region" description="Low complexity" evidence="2">
    <location>
        <begin position="694"/>
        <end position="707"/>
    </location>
</feature>
<keyword evidence="5" id="KW-1185">Reference proteome</keyword>
<feature type="compositionally biased region" description="Low complexity" evidence="2">
    <location>
        <begin position="817"/>
        <end position="834"/>
    </location>
</feature>
<keyword evidence="1" id="KW-0863">Zinc-finger</keyword>
<dbReference type="SMART" id="SM00355">
    <property type="entry name" value="ZnF_C2H2"/>
    <property type="match status" value="7"/>
</dbReference>
<dbReference type="GO" id="GO:0008270">
    <property type="term" value="F:zinc ion binding"/>
    <property type="evidence" value="ECO:0007669"/>
    <property type="project" value="UniProtKB-KW"/>
</dbReference>
<organism evidence="4 5">
    <name type="scientific">Nephila pilipes</name>
    <name type="common">Giant wood spider</name>
    <name type="synonym">Nephila maculata</name>
    <dbReference type="NCBI Taxonomy" id="299642"/>
    <lineage>
        <taxon>Eukaryota</taxon>
        <taxon>Metazoa</taxon>
        <taxon>Ecdysozoa</taxon>
        <taxon>Arthropoda</taxon>
        <taxon>Chelicerata</taxon>
        <taxon>Arachnida</taxon>
        <taxon>Araneae</taxon>
        <taxon>Araneomorphae</taxon>
        <taxon>Entelegynae</taxon>
        <taxon>Araneoidea</taxon>
        <taxon>Nephilidae</taxon>
        <taxon>Nephila</taxon>
    </lineage>
</organism>
<name>A0A8X6IS04_NEPPI</name>
<dbReference type="AlphaFoldDB" id="A0A8X6IS04"/>
<sequence>MSAKSLQNLTPLGESSSQEPKSTTPIALRTRRCATQITFLKAAHLKECKICNSSFKSIAKLRAHVLNHKPNTKRRKAIEAIDQIINKTNPTPPTPTTTVSKKGAAPTKLFSKFAKVFPELFVEEPTHDKRPFLSSSTTSSPKPVKKDSGMPDSASTPADLQLSTEISACMNDLLESVIHIQDINSILLPEISTLAELEDDLQISSSSSSNNSISELLPTSTPKSAEISIQSVSTSPPKKNISQDQSSSELLSTTHEFNKKDSPGNLPNSPNSRIENEISILDIILSHSQESLDPEIISLPSPPTTSLTHPVASNSQISASPNHFASAALEGKCLICLQSLPTNELLQHLYKHKPGPLRAKCLAGFRSSFPPHSLPKKTNSSSPPPPISTIEMTFRTNFPELPVFQQDLNSSSSSDEEYLINKLPSPPTGPPKISPFKKALYSRIVKKGLYRCDYCEKSFITEAGASKHRLNVHHISPHVTKARFMPDCSPEMCRVCFKGPAPYKSIAEHYKYKHNLEISTTPESPSSNTIVIPSKDFVSTKKKHIRNILPIPSSSIQAVNTCNPKQMSPPEAITIIPKPYSEAISNNVQDTSSNSISNPVIKSNLLPKSRVSKISQNLTVVSHLSNFKRQSPNPSSHDPSTIAPSNLQPSHCHNPIQKKQETRIFHNLKIIARPELGGLGPSKLISYPASRPSSIPIASSSKPKSISVTAEVHHSNSSQDPRLHSSPRKCSLCPFIAVKYCGLRLHYFKEHNLRKIPTSLKSTSTIPPGTLSSEISICPEPANLPQVSSLHSSQASKLCLSSAKGKKFKNLSLVNHPSSTSPPAKKTPTTATTTTNTISFKNKNLIKAPSNSVTFNNSNRTFPPSSKEQFTSSAITILPSKNAIASQHPVVTPQPTSPIVPFVSFNSHTLQYSFPIPTRLQCPIEGCNASFGTKSWYTTNTSIKKHIHIFHKQKPSKIIYHCSICNSPIAKNPAKHSCLINNLILLPAVIEGDHWVCDICECFSATTKLAKKNHLDAHAREVISGLAAHYSS</sequence>
<dbReference type="Proteomes" id="UP000887013">
    <property type="component" value="Unassembled WGS sequence"/>
</dbReference>
<dbReference type="PROSITE" id="PS00028">
    <property type="entry name" value="ZINC_FINGER_C2H2_1"/>
    <property type="match status" value="1"/>
</dbReference>
<accession>A0A8X6IS04</accession>
<evidence type="ECO:0000313" key="5">
    <source>
        <dbReference type="Proteomes" id="UP000887013"/>
    </source>
</evidence>
<feature type="compositionally biased region" description="Polar residues" evidence="2">
    <location>
        <begin position="1"/>
        <end position="25"/>
    </location>
</feature>
<dbReference type="PROSITE" id="PS50157">
    <property type="entry name" value="ZINC_FINGER_C2H2_2"/>
    <property type="match status" value="1"/>
</dbReference>
<feature type="domain" description="C2H2-type" evidence="3">
    <location>
        <begin position="450"/>
        <end position="473"/>
    </location>
</feature>
<feature type="compositionally biased region" description="Polar residues" evidence="2">
    <location>
        <begin position="217"/>
        <end position="255"/>
    </location>
</feature>
<feature type="region of interest" description="Disordered" evidence="2">
    <location>
        <begin position="128"/>
        <end position="158"/>
    </location>
</feature>
<gene>
    <name evidence="4" type="ORF">NPIL_116561</name>
</gene>
<feature type="region of interest" description="Disordered" evidence="2">
    <location>
        <begin position="626"/>
        <end position="647"/>
    </location>
</feature>
<evidence type="ECO:0000256" key="2">
    <source>
        <dbReference type="SAM" id="MobiDB-lite"/>
    </source>
</evidence>
<feature type="region of interest" description="Disordered" evidence="2">
    <location>
        <begin position="813"/>
        <end position="834"/>
    </location>
</feature>
<keyword evidence="1" id="KW-0479">Metal-binding</keyword>
<feature type="compositionally biased region" description="Low complexity" evidence="2">
    <location>
        <begin position="203"/>
        <end position="214"/>
    </location>
</feature>
<proteinExistence type="predicted"/>
<keyword evidence="1" id="KW-0862">Zinc</keyword>
<feature type="region of interest" description="Disordered" evidence="2">
    <location>
        <begin position="203"/>
        <end position="272"/>
    </location>
</feature>
<evidence type="ECO:0000259" key="3">
    <source>
        <dbReference type="PROSITE" id="PS50157"/>
    </source>
</evidence>
<feature type="region of interest" description="Disordered" evidence="2">
    <location>
        <begin position="694"/>
        <end position="724"/>
    </location>
</feature>
<reference evidence="4" key="1">
    <citation type="submission" date="2020-08" db="EMBL/GenBank/DDBJ databases">
        <title>Multicomponent nature underlies the extraordinary mechanical properties of spider dragline silk.</title>
        <authorList>
            <person name="Kono N."/>
            <person name="Nakamura H."/>
            <person name="Mori M."/>
            <person name="Yoshida Y."/>
            <person name="Ohtoshi R."/>
            <person name="Malay A.D."/>
            <person name="Moran D.A.P."/>
            <person name="Tomita M."/>
            <person name="Numata K."/>
            <person name="Arakawa K."/>
        </authorList>
    </citation>
    <scope>NUCLEOTIDE SEQUENCE</scope>
</reference>
<evidence type="ECO:0000256" key="1">
    <source>
        <dbReference type="PROSITE-ProRule" id="PRU00042"/>
    </source>
</evidence>